<evidence type="ECO:0000256" key="1">
    <source>
        <dbReference type="SAM" id="SignalP"/>
    </source>
</evidence>
<proteinExistence type="predicted"/>
<protein>
    <submittedName>
        <fullName evidence="2">Uncharacterized protein</fullName>
    </submittedName>
</protein>
<reference evidence="2 3" key="1">
    <citation type="submission" date="2022-11" db="EMBL/GenBank/DDBJ databases">
        <title>Genome sequencing of Acetobacter type strain.</title>
        <authorList>
            <person name="Heo J."/>
            <person name="Lee D."/>
            <person name="Han B.-H."/>
            <person name="Hong S.-B."/>
            <person name="Kwon S.-W."/>
        </authorList>
    </citation>
    <scope>NUCLEOTIDE SEQUENCE [LARGE SCALE GENOMIC DNA]</scope>
    <source>
        <strain evidence="2 3">KACC 21251</strain>
    </source>
</reference>
<feature type="chain" id="PRO_5045799888" evidence="1">
    <location>
        <begin position="26"/>
        <end position="187"/>
    </location>
</feature>
<dbReference type="Proteomes" id="UP001526446">
    <property type="component" value="Unassembled WGS sequence"/>
</dbReference>
<keyword evidence="3" id="KW-1185">Reference proteome</keyword>
<feature type="signal peptide" evidence="1">
    <location>
        <begin position="1"/>
        <end position="25"/>
    </location>
</feature>
<gene>
    <name evidence="2" type="ORF">OQ252_08830</name>
</gene>
<comment type="caution">
    <text evidence="2">The sequence shown here is derived from an EMBL/GenBank/DDBJ whole genome shotgun (WGS) entry which is preliminary data.</text>
</comment>
<organism evidence="2 3">
    <name type="scientific">Acetobacter farinalis</name>
    <dbReference type="NCBI Taxonomy" id="1260984"/>
    <lineage>
        <taxon>Bacteria</taxon>
        <taxon>Pseudomonadati</taxon>
        <taxon>Pseudomonadota</taxon>
        <taxon>Alphaproteobacteria</taxon>
        <taxon>Acetobacterales</taxon>
        <taxon>Acetobacteraceae</taxon>
        <taxon>Acetobacter</taxon>
    </lineage>
</organism>
<dbReference type="EMBL" id="JAPIUX010000009">
    <property type="protein sequence ID" value="MCX2561496.1"/>
    <property type="molecule type" value="Genomic_DNA"/>
</dbReference>
<name>A0ABT3Q8C3_9PROT</name>
<evidence type="ECO:0000313" key="3">
    <source>
        <dbReference type="Proteomes" id="UP001526446"/>
    </source>
</evidence>
<evidence type="ECO:0000313" key="2">
    <source>
        <dbReference type="EMBL" id="MCX2561496.1"/>
    </source>
</evidence>
<sequence>MNAVTKMALSVALMAGSMLVQPVLAQNALAQNAPAQTASPAQAPAPAARPNLTPEQVTTLQRDMNTALHYKLAPDVVPRLTSALKSIQAAHIQPPGRLGMSIEEQVAMVGKVPGLDPILKTNGFTPREFVMSLTCVGLTGSLMNVPPGQATSRIPTPDAQNVAILKSNPQQLQDLVTVLRAEHHPAQ</sequence>
<dbReference type="RefSeq" id="WP_242007345.1">
    <property type="nucleotide sequence ID" value="NZ_JAPIUX010000009.1"/>
</dbReference>
<accession>A0ABT3Q8C3</accession>
<keyword evidence="1" id="KW-0732">Signal</keyword>